<sequence>MNKIDLIIDRLEHCKGLTQIDRMHLKKALAAARELKALKPVGYMDSKGVLFNNTTHPHLNTALYALDEVTK</sequence>
<dbReference type="EMBL" id="LR796553">
    <property type="protein sequence ID" value="CAB4152079.1"/>
    <property type="molecule type" value="Genomic_DNA"/>
</dbReference>
<accession>A0A6J5N8R3</accession>
<proteinExistence type="predicted"/>
<organism evidence="1">
    <name type="scientific">uncultured Caudovirales phage</name>
    <dbReference type="NCBI Taxonomy" id="2100421"/>
    <lineage>
        <taxon>Viruses</taxon>
        <taxon>Duplodnaviria</taxon>
        <taxon>Heunggongvirae</taxon>
        <taxon>Uroviricota</taxon>
        <taxon>Caudoviricetes</taxon>
        <taxon>Peduoviridae</taxon>
        <taxon>Maltschvirus</taxon>
        <taxon>Maltschvirus maltsch</taxon>
    </lineage>
</organism>
<evidence type="ECO:0000313" key="1">
    <source>
        <dbReference type="EMBL" id="CAB4152079.1"/>
    </source>
</evidence>
<reference evidence="1" key="1">
    <citation type="submission" date="2020-04" db="EMBL/GenBank/DDBJ databases">
        <authorList>
            <person name="Chiriac C."/>
            <person name="Salcher M."/>
            <person name="Ghai R."/>
            <person name="Kavagutti S V."/>
        </authorList>
    </citation>
    <scope>NUCLEOTIDE SEQUENCE</scope>
</reference>
<protein>
    <submittedName>
        <fullName evidence="1">Uncharacterized protein</fullName>
    </submittedName>
</protein>
<gene>
    <name evidence="1" type="ORF">UFOVP586_49</name>
</gene>
<name>A0A6J5N8R3_9CAUD</name>